<evidence type="ECO:0000313" key="3">
    <source>
        <dbReference type="Proteomes" id="UP000018291"/>
    </source>
</evidence>
<dbReference type="Proteomes" id="UP000018291">
    <property type="component" value="Unassembled WGS sequence"/>
</dbReference>
<dbReference type="SUPFAM" id="SSF53335">
    <property type="entry name" value="S-adenosyl-L-methionine-dependent methyltransferases"/>
    <property type="match status" value="1"/>
</dbReference>
<dbReference type="InterPro" id="IPR029063">
    <property type="entry name" value="SAM-dependent_MTases_sf"/>
</dbReference>
<proteinExistence type="predicted"/>
<evidence type="ECO:0000313" key="2">
    <source>
        <dbReference type="EMBL" id="CCM61893.1"/>
    </source>
</evidence>
<evidence type="ECO:0000256" key="1">
    <source>
        <dbReference type="SAM" id="Coils"/>
    </source>
</evidence>
<organism evidence="2 3">
    <name type="scientific">Candidatus Neomicrothrix parvicella RN1</name>
    <dbReference type="NCBI Taxonomy" id="1229780"/>
    <lineage>
        <taxon>Bacteria</taxon>
        <taxon>Bacillati</taxon>
        <taxon>Actinomycetota</taxon>
        <taxon>Acidimicrobiia</taxon>
        <taxon>Acidimicrobiales</taxon>
        <taxon>Microthrixaceae</taxon>
        <taxon>Candidatus Neomicrothrix</taxon>
    </lineage>
</organism>
<keyword evidence="2" id="KW-0808">Transferase</keyword>
<dbReference type="Gene3D" id="3.40.50.150">
    <property type="entry name" value="Vaccinia Virus protein VP39"/>
    <property type="match status" value="1"/>
</dbReference>
<dbReference type="Pfam" id="PF13489">
    <property type="entry name" value="Methyltransf_23"/>
    <property type="match status" value="1"/>
</dbReference>
<keyword evidence="3" id="KW-1185">Reference proteome</keyword>
<gene>
    <name evidence="2" type="ORF">BN381_10124</name>
</gene>
<dbReference type="AlphaFoldDB" id="R4YVS5"/>
<comment type="caution">
    <text evidence="2">The sequence shown here is derived from an EMBL/GenBank/DDBJ whole genome shotgun (WGS) entry which is preliminary data.</text>
</comment>
<dbReference type="EMBL" id="CANL01000001">
    <property type="protein sequence ID" value="CCM61893.1"/>
    <property type="molecule type" value="Genomic_DNA"/>
</dbReference>
<feature type="coiled-coil region" evidence="1">
    <location>
        <begin position="220"/>
        <end position="254"/>
    </location>
</feature>
<protein>
    <submittedName>
        <fullName evidence="2">Putative Methyltransferase type 11</fullName>
    </submittedName>
</protein>
<keyword evidence="2" id="KW-0489">Methyltransferase</keyword>
<accession>R4YVS5</accession>
<dbReference type="STRING" id="1229780.BN381_10124"/>
<dbReference type="GO" id="GO:0008168">
    <property type="term" value="F:methyltransferase activity"/>
    <property type="evidence" value="ECO:0007669"/>
    <property type="project" value="UniProtKB-KW"/>
</dbReference>
<reference evidence="2 3" key="1">
    <citation type="journal article" date="2013" name="ISME J.">
        <title>Metabolic model for the filamentous 'Candidatus Microthrix parvicella' based on genomic and metagenomic analyses.</title>
        <authorList>
            <person name="Jon McIlroy S."/>
            <person name="Kristiansen R."/>
            <person name="Albertsen M."/>
            <person name="Michael Karst S."/>
            <person name="Rossetti S."/>
            <person name="Lund Nielsen J."/>
            <person name="Tandoi V."/>
            <person name="James Seviour R."/>
            <person name="Nielsen P.H."/>
        </authorList>
    </citation>
    <scope>NUCLEOTIDE SEQUENCE [LARGE SCALE GENOMIC DNA]</scope>
    <source>
        <strain evidence="2 3">RN1</strain>
    </source>
</reference>
<dbReference type="eggNOG" id="COG2227">
    <property type="taxonomic scope" value="Bacteria"/>
</dbReference>
<dbReference type="RefSeq" id="WP_012222768.1">
    <property type="nucleotide sequence ID" value="NZ_HG422565.1"/>
</dbReference>
<name>R4YVS5_9ACTN</name>
<sequence length="295" mass="32043">MTTSRYHLDERPTDPNNPDAIMLELVGSGRSVLHLGCADEHMTRWLAAAGCEVTEAELDSEGAGADLDHLDLGELFEGRTFEVVLCGDVAAQLRDPTRMLVAARRLLAPGGVVVVSVPNVAHGDVRLELLAGRFDYRRDGLLDAANLRMFTRRSLESMLEDAGLVGLDWRRTHCPLGSSELAPPLEAAPPGVRELLESDPDALTYRFIVKAVPGDGSRELGELSNKLAGEQLRADRAELENDALRARSDTVTREAEAIRTQLVEVGSGLSLGQAIKAWRGLGPVKRWVQGRRGTP</sequence>
<dbReference type="GO" id="GO:0032259">
    <property type="term" value="P:methylation"/>
    <property type="evidence" value="ECO:0007669"/>
    <property type="project" value="UniProtKB-KW"/>
</dbReference>
<keyword evidence="1" id="KW-0175">Coiled coil</keyword>
<dbReference type="HOGENOM" id="CLU_782634_0_0_11"/>